<sequence length="386" mass="40537">MGSMSELPTKATPARLREVAAVFFRLGALSFGGPAAHIALMEEEVVRKRQWMSAEHFLDLIGATNLIPGPNSTEMTMHCGHERAGGAGLVVAGLAFILPSVIITGVFAWLYQRYGQLPQVAPFVYGIAPAVIAIIAGAAYTLGRKAVKSELLAGIGAATLLAALLGVHEIVALLGAGMAGLVLHTLRQPPKLRQTLSVMPFASILAGPLVNTGLSISGVFWSFLKVGATLYGSGYVLFAYLEGELVAPGWLSRQQLLDAVAVGQFTPGPVLSTATFVGWQLGGWGGALAATVGIFLPSFVFVWLLNPLLPRLRKSQLFSAFLDSVNVASVALIVAVLVAMTRMALTDWLTLLIAALSLGVSLAYPKINSAFVVVGGALLGYLLTLF</sequence>
<feature type="transmembrane region" description="Helical" evidence="7">
    <location>
        <begin position="123"/>
        <end position="143"/>
    </location>
</feature>
<evidence type="ECO:0000256" key="5">
    <source>
        <dbReference type="ARBA" id="ARBA00022989"/>
    </source>
</evidence>
<gene>
    <name evidence="8" type="primary">chrA</name>
    <name evidence="8" type="ORF">GCM10023186_38090</name>
</gene>
<dbReference type="InterPro" id="IPR003370">
    <property type="entry name" value="Chromate_transpt"/>
</dbReference>
<reference evidence="9" key="1">
    <citation type="journal article" date="2019" name="Int. J. Syst. Evol. Microbiol.">
        <title>The Global Catalogue of Microorganisms (GCM) 10K type strain sequencing project: providing services to taxonomists for standard genome sequencing and annotation.</title>
        <authorList>
            <consortium name="The Broad Institute Genomics Platform"/>
            <consortium name="The Broad Institute Genome Sequencing Center for Infectious Disease"/>
            <person name="Wu L."/>
            <person name="Ma J."/>
        </authorList>
    </citation>
    <scope>NUCLEOTIDE SEQUENCE [LARGE SCALE GENOMIC DNA]</scope>
    <source>
        <strain evidence="9">JCM 17924</strain>
    </source>
</reference>
<name>A0ABP8JFU9_9BACT</name>
<evidence type="ECO:0000256" key="6">
    <source>
        <dbReference type="ARBA" id="ARBA00023136"/>
    </source>
</evidence>
<keyword evidence="6 7" id="KW-0472">Membrane</keyword>
<dbReference type="PANTHER" id="PTHR33567">
    <property type="entry name" value="CHROMATE ION TRANSPORTER (EUROFUNG)"/>
    <property type="match status" value="1"/>
</dbReference>
<keyword evidence="3" id="KW-1003">Cell membrane</keyword>
<dbReference type="InterPro" id="IPR014047">
    <property type="entry name" value="Chr_Tranpt_l_chain"/>
</dbReference>
<comment type="caution">
    <text evidence="8">The sequence shown here is derived from an EMBL/GenBank/DDBJ whole genome shotgun (WGS) entry which is preliminary data.</text>
</comment>
<feature type="transmembrane region" description="Helical" evidence="7">
    <location>
        <begin position="223"/>
        <end position="241"/>
    </location>
</feature>
<evidence type="ECO:0000256" key="3">
    <source>
        <dbReference type="ARBA" id="ARBA00022475"/>
    </source>
</evidence>
<feature type="transmembrane region" description="Helical" evidence="7">
    <location>
        <begin position="317"/>
        <end position="339"/>
    </location>
</feature>
<evidence type="ECO:0000256" key="7">
    <source>
        <dbReference type="SAM" id="Phobius"/>
    </source>
</evidence>
<evidence type="ECO:0000256" key="2">
    <source>
        <dbReference type="ARBA" id="ARBA00005262"/>
    </source>
</evidence>
<keyword evidence="4 7" id="KW-0812">Transmembrane</keyword>
<evidence type="ECO:0000313" key="9">
    <source>
        <dbReference type="Proteomes" id="UP001500454"/>
    </source>
</evidence>
<dbReference type="NCBIfam" id="TIGR00937">
    <property type="entry name" value="2A51"/>
    <property type="match status" value="1"/>
</dbReference>
<accession>A0ABP8JFU9</accession>
<evidence type="ECO:0000256" key="1">
    <source>
        <dbReference type="ARBA" id="ARBA00004651"/>
    </source>
</evidence>
<comment type="similarity">
    <text evidence="2">Belongs to the chromate ion transporter (CHR) (TC 2.A.51) family.</text>
</comment>
<dbReference type="PANTHER" id="PTHR33567:SF3">
    <property type="entry name" value="CHROMATE ION TRANSPORTER (EUROFUNG)"/>
    <property type="match status" value="1"/>
</dbReference>
<feature type="transmembrane region" description="Helical" evidence="7">
    <location>
        <begin position="155"/>
        <end position="183"/>
    </location>
</feature>
<comment type="subcellular location">
    <subcellularLocation>
        <location evidence="1">Cell membrane</location>
        <topology evidence="1">Multi-pass membrane protein</topology>
    </subcellularLocation>
</comment>
<keyword evidence="9" id="KW-1185">Reference proteome</keyword>
<dbReference type="PIRSF" id="PIRSF004810">
    <property type="entry name" value="ChrA"/>
    <property type="match status" value="1"/>
</dbReference>
<feature type="transmembrane region" description="Helical" evidence="7">
    <location>
        <begin position="195"/>
        <end position="216"/>
    </location>
</feature>
<evidence type="ECO:0000313" key="8">
    <source>
        <dbReference type="EMBL" id="GAA4390165.1"/>
    </source>
</evidence>
<feature type="transmembrane region" description="Helical" evidence="7">
    <location>
        <begin position="87"/>
        <end position="111"/>
    </location>
</feature>
<protein>
    <submittedName>
        <fullName evidence="8">Chromate efflux transporter</fullName>
    </submittedName>
</protein>
<organism evidence="8 9">
    <name type="scientific">Hymenobacter koreensis</name>
    <dbReference type="NCBI Taxonomy" id="1084523"/>
    <lineage>
        <taxon>Bacteria</taxon>
        <taxon>Pseudomonadati</taxon>
        <taxon>Bacteroidota</taxon>
        <taxon>Cytophagia</taxon>
        <taxon>Cytophagales</taxon>
        <taxon>Hymenobacteraceae</taxon>
        <taxon>Hymenobacter</taxon>
    </lineage>
</organism>
<dbReference type="Proteomes" id="UP001500454">
    <property type="component" value="Unassembled WGS sequence"/>
</dbReference>
<feature type="transmembrane region" description="Helical" evidence="7">
    <location>
        <begin position="281"/>
        <end position="305"/>
    </location>
</feature>
<dbReference type="Pfam" id="PF02417">
    <property type="entry name" value="Chromate_transp"/>
    <property type="match status" value="2"/>
</dbReference>
<proteinExistence type="inferred from homology"/>
<feature type="transmembrane region" description="Helical" evidence="7">
    <location>
        <begin position="369"/>
        <end position="385"/>
    </location>
</feature>
<feature type="transmembrane region" description="Helical" evidence="7">
    <location>
        <begin position="345"/>
        <end position="364"/>
    </location>
</feature>
<keyword evidence="5 7" id="KW-1133">Transmembrane helix</keyword>
<dbReference type="EMBL" id="BAABHA010000015">
    <property type="protein sequence ID" value="GAA4390165.1"/>
    <property type="molecule type" value="Genomic_DNA"/>
</dbReference>
<evidence type="ECO:0000256" key="4">
    <source>
        <dbReference type="ARBA" id="ARBA00022692"/>
    </source>
</evidence>